<name>A0A8D8Y7Q3_9HEMI</name>
<organism evidence="1">
    <name type="scientific">Cacopsylla melanoneura</name>
    <dbReference type="NCBI Taxonomy" id="428564"/>
    <lineage>
        <taxon>Eukaryota</taxon>
        <taxon>Metazoa</taxon>
        <taxon>Ecdysozoa</taxon>
        <taxon>Arthropoda</taxon>
        <taxon>Hexapoda</taxon>
        <taxon>Insecta</taxon>
        <taxon>Pterygota</taxon>
        <taxon>Neoptera</taxon>
        <taxon>Paraneoptera</taxon>
        <taxon>Hemiptera</taxon>
        <taxon>Sternorrhyncha</taxon>
        <taxon>Psylloidea</taxon>
        <taxon>Psyllidae</taxon>
        <taxon>Psyllinae</taxon>
        <taxon>Cacopsylla</taxon>
    </lineage>
</organism>
<sequence length="115" mass="13132">MRRNSLNHIAFCSQECEFIFREKLRCREFEFEVSDVGSKSIRNIENSQWRTFSVENMKRELLAAAGPIVARLSCGMVMGFPDVLYSQLESANSTITITPEQMEWIVISDSNKGSS</sequence>
<accession>A0A8D8Y7Q3</accession>
<reference evidence="1" key="1">
    <citation type="submission" date="2021-05" db="EMBL/GenBank/DDBJ databases">
        <authorList>
            <person name="Alioto T."/>
            <person name="Alioto T."/>
            <person name="Gomez Garrido J."/>
        </authorList>
    </citation>
    <scope>NUCLEOTIDE SEQUENCE</scope>
</reference>
<dbReference type="AlphaFoldDB" id="A0A8D8Y7Q3"/>
<dbReference type="EMBL" id="HBUF01366344">
    <property type="protein sequence ID" value="CAG6723752.1"/>
    <property type="molecule type" value="Transcribed_RNA"/>
</dbReference>
<protein>
    <submittedName>
        <fullName evidence="1">Uncharacterized protein</fullName>
    </submittedName>
</protein>
<evidence type="ECO:0000313" key="1">
    <source>
        <dbReference type="EMBL" id="CAG6723752.1"/>
    </source>
</evidence>
<proteinExistence type="predicted"/>